<evidence type="ECO:0000259" key="2">
    <source>
        <dbReference type="PROSITE" id="PS50966"/>
    </source>
</evidence>
<dbReference type="EMBL" id="JBHSFW010000004">
    <property type="protein sequence ID" value="MFC4618966.1"/>
    <property type="molecule type" value="Genomic_DNA"/>
</dbReference>
<reference evidence="4" key="1">
    <citation type="journal article" date="2019" name="Int. J. Syst. Evol. Microbiol.">
        <title>The Global Catalogue of Microorganisms (GCM) 10K type strain sequencing project: providing services to taxonomists for standard genome sequencing and annotation.</title>
        <authorList>
            <consortium name="The Broad Institute Genomics Platform"/>
            <consortium name="The Broad Institute Genome Sequencing Center for Infectious Disease"/>
            <person name="Wu L."/>
            <person name="Ma J."/>
        </authorList>
    </citation>
    <scope>NUCLEOTIDE SEQUENCE [LARGE SCALE GENOMIC DNA]</scope>
    <source>
        <strain evidence="4">CGMCC 1.16306</strain>
    </source>
</reference>
<keyword evidence="1" id="KW-0863">Zinc-finger</keyword>
<dbReference type="PROSITE" id="PS50966">
    <property type="entry name" value="ZF_SWIM"/>
    <property type="match status" value="1"/>
</dbReference>
<name>A0ABV9GNU3_9BACL</name>
<evidence type="ECO:0000313" key="3">
    <source>
        <dbReference type="EMBL" id="MFC4618966.1"/>
    </source>
</evidence>
<evidence type="ECO:0000256" key="1">
    <source>
        <dbReference type="PROSITE-ProRule" id="PRU00325"/>
    </source>
</evidence>
<feature type="domain" description="SWIM-type" evidence="2">
    <location>
        <begin position="61"/>
        <end position="106"/>
    </location>
</feature>
<keyword evidence="1" id="KW-0862">Zinc</keyword>
<keyword evidence="1" id="KW-0479">Metal-binding</keyword>
<proteinExistence type="predicted"/>
<organism evidence="3 4">
    <name type="scientific">Camelliibacillus cellulosilyticus</name>
    <dbReference type="NCBI Taxonomy" id="2174486"/>
    <lineage>
        <taxon>Bacteria</taxon>
        <taxon>Bacillati</taxon>
        <taxon>Bacillota</taxon>
        <taxon>Bacilli</taxon>
        <taxon>Bacillales</taxon>
        <taxon>Sporolactobacillaceae</taxon>
        <taxon>Camelliibacillus</taxon>
    </lineage>
</organism>
<comment type="caution">
    <text evidence="3">The sequence shown here is derived from an EMBL/GenBank/DDBJ whole genome shotgun (WGS) entry which is preliminary data.</text>
</comment>
<evidence type="ECO:0000313" key="4">
    <source>
        <dbReference type="Proteomes" id="UP001596022"/>
    </source>
</evidence>
<protein>
    <submittedName>
        <fullName evidence="3">SWIM zinc finger domain-containing protein</fullName>
    </submittedName>
</protein>
<accession>A0ABV9GNU3</accession>
<keyword evidence="4" id="KW-1185">Reference proteome</keyword>
<dbReference type="InterPro" id="IPR007527">
    <property type="entry name" value="Znf_SWIM"/>
</dbReference>
<dbReference type="Proteomes" id="UP001596022">
    <property type="component" value="Unassembled WGS sequence"/>
</dbReference>
<sequence length="183" mass="21161">MAQVSTYVKEKNLQAWLQRFFDRMDQGRRRRGEALYREGRVAQLKNKAFGFTAEVRGSVLYQVSAFFGESEKGERLPRIDDTLLTCSCPDGSTYCKHIIAALIAWSVQHEQTQQVMMREQTRYDDKRTESLRPTLVQLKRLAEQKPAVTFDANNAIDWPFSPPLAELLRTMQNLVKNDIMKQG</sequence>
<dbReference type="Pfam" id="PF04434">
    <property type="entry name" value="SWIM"/>
    <property type="match status" value="1"/>
</dbReference>
<dbReference type="RefSeq" id="WP_376846065.1">
    <property type="nucleotide sequence ID" value="NZ_JBHSFW010000004.1"/>
</dbReference>
<gene>
    <name evidence="3" type="ORF">ACFO4N_09520</name>
</gene>